<accession>A0A7Y6IJG6</accession>
<dbReference type="EMBL" id="JABWGO010000001">
    <property type="protein sequence ID" value="NUW39267.1"/>
    <property type="molecule type" value="Genomic_DNA"/>
</dbReference>
<reference evidence="1 2" key="1">
    <citation type="submission" date="2020-06" db="EMBL/GenBank/DDBJ databases">
        <authorList>
            <person name="Chanama M."/>
        </authorList>
    </citation>
    <scope>NUCLEOTIDE SEQUENCE [LARGE SCALE GENOMIC DNA]</scope>
    <source>
        <strain evidence="1 2">TBRC6557</strain>
    </source>
</reference>
<evidence type="ECO:0000313" key="2">
    <source>
        <dbReference type="Proteomes" id="UP000546126"/>
    </source>
</evidence>
<dbReference type="SUPFAM" id="SSF53474">
    <property type="entry name" value="alpha/beta-Hydrolases"/>
    <property type="match status" value="1"/>
</dbReference>
<evidence type="ECO:0008006" key="3">
    <source>
        <dbReference type="Google" id="ProtNLM"/>
    </source>
</evidence>
<comment type="caution">
    <text evidence="1">The sequence shown here is derived from an EMBL/GenBank/DDBJ whole genome shotgun (WGS) entry which is preliminary data.</text>
</comment>
<name>A0A7Y6IJG6_9ACTN</name>
<sequence length="272" mass="29915">MAGIVGVHGIGKYDYYLNAGNSASGAAEAMRLKWDRYLHVALGGEPRPYFTEVAYFSHLLRDRAPEQGPKAFAAMGADAHHVLAEWARQRGWGEHVTGALRTFTGWLLTRLDARSAAFAGLFAPEVAAYLTDAVRRERVRQAVAATIRRNRPRVVVAHSLGSVVAYEALWSDPALEVDLLLTLGSPLGMRNVVFERLLPAPINGRGGRPPGVRRWVNIADKDDIAAIPPDLCDSFTGVDVEELVNLDWIDFHTAEKYLGCPALDPHLRPFLV</sequence>
<evidence type="ECO:0000313" key="1">
    <source>
        <dbReference type="EMBL" id="NUW39267.1"/>
    </source>
</evidence>
<gene>
    <name evidence="1" type="ORF">HT134_03855</name>
</gene>
<organism evidence="1 2">
    <name type="scientific">Nonomuraea rhodomycinica</name>
    <dbReference type="NCBI Taxonomy" id="1712872"/>
    <lineage>
        <taxon>Bacteria</taxon>
        <taxon>Bacillati</taxon>
        <taxon>Actinomycetota</taxon>
        <taxon>Actinomycetes</taxon>
        <taxon>Streptosporangiales</taxon>
        <taxon>Streptosporangiaceae</taxon>
        <taxon>Nonomuraea</taxon>
    </lineage>
</organism>
<dbReference type="RefSeq" id="WP_175598834.1">
    <property type="nucleotide sequence ID" value="NZ_JABWGO010000001.1"/>
</dbReference>
<dbReference type="AlphaFoldDB" id="A0A7Y6IJG6"/>
<protein>
    <recommendedName>
        <fullName evidence="3">Serine peptidase</fullName>
    </recommendedName>
</protein>
<dbReference type="InterPro" id="IPR029058">
    <property type="entry name" value="AB_hydrolase_fold"/>
</dbReference>
<proteinExistence type="predicted"/>
<keyword evidence="2" id="KW-1185">Reference proteome</keyword>
<dbReference type="Gene3D" id="3.40.50.1820">
    <property type="entry name" value="alpha/beta hydrolase"/>
    <property type="match status" value="1"/>
</dbReference>
<dbReference type="Proteomes" id="UP000546126">
    <property type="component" value="Unassembled WGS sequence"/>
</dbReference>